<dbReference type="InterPro" id="IPR002939">
    <property type="entry name" value="DnaJ_C"/>
</dbReference>
<dbReference type="Gene3D" id="2.60.260.20">
    <property type="entry name" value="Urease metallochaperone UreE, N-terminal domain"/>
    <property type="match status" value="2"/>
</dbReference>
<sequence>MLRYRKLAMRWHPDKNRGNAIEAQEKFQKISEAYDVLIDPQRRATFDQFGYEGLKNGAPDDNGNMTNGYAFSGKDSEQIFHNFFAKSKKNTAEQAKSIEYDLECTVEEIYHGDVKKVPIERKRLKDDEIIDDIKTFEIKIKPGWKQGTKITFEREGNESRQHEPGNVVFRIVEAKHDTFSRDGANLVFTTKIKLAEALGDHCVHVPTIDGRKLSISCNEVIHPSLEKILKGEGMPVTNSPETRGDLILKFDIIFPKHLTKLQKQSLAKILA</sequence>
<keyword evidence="1" id="KW-0143">Chaperone</keyword>
<dbReference type="Pfam" id="PF00226">
    <property type="entry name" value="DnaJ"/>
    <property type="match status" value="1"/>
</dbReference>
<dbReference type="PRINTS" id="PR00625">
    <property type="entry name" value="JDOMAIN"/>
</dbReference>
<dbReference type="Pfam" id="PF01556">
    <property type="entry name" value="DnaJ_C"/>
    <property type="match status" value="1"/>
</dbReference>
<dbReference type="PROSITE" id="PS00636">
    <property type="entry name" value="DNAJ_1"/>
    <property type="match status" value="1"/>
</dbReference>
<dbReference type="Gene3D" id="1.10.287.110">
    <property type="entry name" value="DnaJ domain"/>
    <property type="match status" value="1"/>
</dbReference>
<dbReference type="InterPro" id="IPR008971">
    <property type="entry name" value="HSP40/DnaJ_pept-bd"/>
</dbReference>
<evidence type="ECO:0000313" key="3">
    <source>
        <dbReference type="EMBL" id="CCA27935.1"/>
    </source>
</evidence>
<keyword evidence="3" id="KW-0346">Stress response</keyword>
<accession>F0X260</accession>
<name>F0X260_9STRA</name>
<gene>
    <name evidence="3" type="primary">AlNc14C852G12572</name>
    <name evidence="3" type="ORF">ALNC14_140790</name>
</gene>
<dbReference type="PROSITE" id="PS50076">
    <property type="entry name" value="DNAJ_2"/>
    <property type="match status" value="1"/>
</dbReference>
<dbReference type="SMART" id="SM00271">
    <property type="entry name" value="DnaJ"/>
    <property type="match status" value="1"/>
</dbReference>
<dbReference type="HOGENOM" id="CLU_017633_10_2_1"/>
<dbReference type="InterPro" id="IPR051339">
    <property type="entry name" value="DnaJ_subfamily_B"/>
</dbReference>
<dbReference type="SUPFAM" id="SSF46565">
    <property type="entry name" value="Chaperone J-domain"/>
    <property type="match status" value="1"/>
</dbReference>
<reference evidence="3" key="1">
    <citation type="journal article" date="2011" name="PLoS Biol.">
        <title>Gene gain and loss during evolution of obligate parasitism in the white rust pathogen of Arabidopsis thaliana.</title>
        <authorList>
            <person name="Kemen E."/>
            <person name="Gardiner A."/>
            <person name="Schultz-Larsen T."/>
            <person name="Kemen A.C."/>
            <person name="Balmuth A.L."/>
            <person name="Robert-Seilaniantz A."/>
            <person name="Bailey K."/>
            <person name="Holub E."/>
            <person name="Studholme D.J."/>
            <person name="Maclean D."/>
            <person name="Jones J.D."/>
        </authorList>
    </citation>
    <scope>NUCLEOTIDE SEQUENCE</scope>
</reference>
<dbReference type="InterPro" id="IPR018253">
    <property type="entry name" value="DnaJ_domain_CS"/>
</dbReference>
<dbReference type="GO" id="GO:0006457">
    <property type="term" value="P:protein folding"/>
    <property type="evidence" value="ECO:0007669"/>
    <property type="project" value="InterPro"/>
</dbReference>
<reference evidence="3" key="2">
    <citation type="submission" date="2011-02" db="EMBL/GenBank/DDBJ databases">
        <authorList>
            <person name="MacLean D."/>
        </authorList>
    </citation>
    <scope>NUCLEOTIDE SEQUENCE</scope>
</reference>
<dbReference type="PANTHER" id="PTHR24078:SF553">
    <property type="entry name" value="DNAJ HOMOLOG SUBFAMILY B MEMBER 5"/>
    <property type="match status" value="1"/>
</dbReference>
<dbReference type="SUPFAM" id="SSF49493">
    <property type="entry name" value="HSP40/DnaJ peptide-binding domain"/>
    <property type="match status" value="2"/>
</dbReference>
<dbReference type="FunFam" id="2.60.260.20:FF:000015">
    <property type="entry name" value="Heat shock protein 40"/>
    <property type="match status" value="1"/>
</dbReference>
<feature type="domain" description="J" evidence="2">
    <location>
        <begin position="1"/>
        <end position="50"/>
    </location>
</feature>
<dbReference type="GO" id="GO:0051087">
    <property type="term" value="F:protein-folding chaperone binding"/>
    <property type="evidence" value="ECO:0007669"/>
    <property type="project" value="TreeGrafter"/>
</dbReference>
<protein>
    <submittedName>
        <fullName evidence="3">DnaJ heat shock protein putative</fullName>
    </submittedName>
</protein>
<dbReference type="EMBL" id="FR824753">
    <property type="protein sequence ID" value="CCA27935.1"/>
    <property type="molecule type" value="Genomic_DNA"/>
</dbReference>
<evidence type="ECO:0000256" key="1">
    <source>
        <dbReference type="ARBA" id="ARBA00023186"/>
    </source>
</evidence>
<dbReference type="PANTHER" id="PTHR24078">
    <property type="entry name" value="DNAJ HOMOLOG SUBFAMILY C MEMBER"/>
    <property type="match status" value="1"/>
</dbReference>
<dbReference type="CDD" id="cd06257">
    <property type="entry name" value="DnaJ"/>
    <property type="match status" value="1"/>
</dbReference>
<dbReference type="InterPro" id="IPR036869">
    <property type="entry name" value="J_dom_sf"/>
</dbReference>
<dbReference type="InterPro" id="IPR001623">
    <property type="entry name" value="DnaJ_domain"/>
</dbReference>
<organism evidence="3">
    <name type="scientific">Albugo laibachii Nc14</name>
    <dbReference type="NCBI Taxonomy" id="890382"/>
    <lineage>
        <taxon>Eukaryota</taxon>
        <taxon>Sar</taxon>
        <taxon>Stramenopiles</taxon>
        <taxon>Oomycota</taxon>
        <taxon>Peronosporomycetes</taxon>
        <taxon>Albuginales</taxon>
        <taxon>Albuginaceae</taxon>
        <taxon>Albugo</taxon>
    </lineage>
</organism>
<dbReference type="FunFam" id="2.60.260.20:FF:000037">
    <property type="entry name" value="DnaJ heat shock protein"/>
    <property type="match status" value="1"/>
</dbReference>
<dbReference type="GO" id="GO:0005829">
    <property type="term" value="C:cytosol"/>
    <property type="evidence" value="ECO:0007669"/>
    <property type="project" value="TreeGrafter"/>
</dbReference>
<dbReference type="AlphaFoldDB" id="F0X260"/>
<proteinExistence type="predicted"/>
<evidence type="ECO:0000259" key="2">
    <source>
        <dbReference type="PROSITE" id="PS50076"/>
    </source>
</evidence>
<dbReference type="CDD" id="cd10747">
    <property type="entry name" value="DnaJ_C"/>
    <property type="match status" value="1"/>
</dbReference>
<dbReference type="GO" id="GO:0051082">
    <property type="term" value="F:unfolded protein binding"/>
    <property type="evidence" value="ECO:0007669"/>
    <property type="project" value="InterPro"/>
</dbReference>